<protein>
    <submittedName>
        <fullName evidence="2">Uncharacterized protein</fullName>
    </submittedName>
</protein>
<evidence type="ECO:0000256" key="1">
    <source>
        <dbReference type="SAM" id="MobiDB-lite"/>
    </source>
</evidence>
<keyword evidence="3" id="KW-1185">Reference proteome</keyword>
<gene>
    <name evidence="2" type="ORF">FOZ63_020820</name>
</gene>
<evidence type="ECO:0000313" key="3">
    <source>
        <dbReference type="Proteomes" id="UP000553632"/>
    </source>
</evidence>
<dbReference type="AlphaFoldDB" id="A0A7J6Q7N9"/>
<feature type="compositionally biased region" description="Basic and acidic residues" evidence="1">
    <location>
        <begin position="234"/>
        <end position="252"/>
    </location>
</feature>
<name>A0A7J6Q7N9_PEROL</name>
<sequence>MHYVAEHGLKWRRAPSARDLDLTRGVFTNDLYSEIATMARPTPSLFKLSQHVSRVLMSSWGKAFANSEDSIIEAALASTTEDAAIVEYLRWAALPRGERVVVADSELNREELAVRKDMKEILEMVRARFQKGPTKKPKAKAAVVRVDLSGDDIDTSRISAAVKTAFELVADGSHAAASTQTEDGEGVSDKKSSIAESRYIVHSESGEHVISHEDLIDVVESLLGRVTGDGGDVEEVKIESFEDSRPIPRSEDSALTSEGSPAPEERMPGSQSSSESPT</sequence>
<feature type="region of interest" description="Disordered" evidence="1">
    <location>
        <begin position="227"/>
        <end position="278"/>
    </location>
</feature>
<dbReference type="Proteomes" id="UP000553632">
    <property type="component" value="Unassembled WGS sequence"/>
</dbReference>
<proteinExistence type="predicted"/>
<feature type="compositionally biased region" description="Polar residues" evidence="1">
    <location>
        <begin position="269"/>
        <end position="278"/>
    </location>
</feature>
<comment type="caution">
    <text evidence="2">The sequence shown here is derived from an EMBL/GenBank/DDBJ whole genome shotgun (WGS) entry which is preliminary data.</text>
</comment>
<dbReference type="EMBL" id="JABANO010035299">
    <property type="protein sequence ID" value="KAF4703716.1"/>
    <property type="molecule type" value="Genomic_DNA"/>
</dbReference>
<accession>A0A7J6Q7N9</accession>
<organism evidence="2 3">
    <name type="scientific">Perkinsus olseni</name>
    <name type="common">Perkinsus atlanticus</name>
    <dbReference type="NCBI Taxonomy" id="32597"/>
    <lineage>
        <taxon>Eukaryota</taxon>
        <taxon>Sar</taxon>
        <taxon>Alveolata</taxon>
        <taxon>Perkinsozoa</taxon>
        <taxon>Perkinsea</taxon>
        <taxon>Perkinsida</taxon>
        <taxon>Perkinsidae</taxon>
        <taxon>Perkinsus</taxon>
    </lineage>
</organism>
<reference evidence="2 3" key="1">
    <citation type="submission" date="2020-04" db="EMBL/GenBank/DDBJ databases">
        <title>Perkinsus olseni comparative genomics.</title>
        <authorList>
            <person name="Bogema D.R."/>
        </authorList>
    </citation>
    <scope>NUCLEOTIDE SEQUENCE [LARGE SCALE GENOMIC DNA]</scope>
    <source>
        <strain evidence="2 3">ATCC PRA-207</strain>
    </source>
</reference>
<evidence type="ECO:0000313" key="2">
    <source>
        <dbReference type="EMBL" id="KAF4703716.1"/>
    </source>
</evidence>